<dbReference type="InterPro" id="IPR000160">
    <property type="entry name" value="GGDEF_dom"/>
</dbReference>
<dbReference type="PANTHER" id="PTHR45138:SF9">
    <property type="entry name" value="DIGUANYLATE CYCLASE DGCM-RELATED"/>
    <property type="match status" value="1"/>
</dbReference>
<dbReference type="SUPFAM" id="SSF55781">
    <property type="entry name" value="GAF domain-like"/>
    <property type="match status" value="1"/>
</dbReference>
<dbReference type="eggNOG" id="COG3706">
    <property type="taxonomic scope" value="Bacteria"/>
</dbReference>
<dbReference type="InterPro" id="IPR043128">
    <property type="entry name" value="Rev_trsase/Diguanyl_cyclase"/>
</dbReference>
<evidence type="ECO:0000256" key="3">
    <source>
        <dbReference type="ARBA" id="ARBA00034247"/>
    </source>
</evidence>
<dbReference type="PANTHER" id="PTHR45138">
    <property type="entry name" value="REGULATORY COMPONENTS OF SENSORY TRANSDUCTION SYSTEM"/>
    <property type="match status" value="1"/>
</dbReference>
<dbReference type="OrthoDB" id="9812260at2"/>
<dbReference type="Gene3D" id="3.30.70.270">
    <property type="match status" value="1"/>
</dbReference>
<organism evidence="7 8">
    <name type="scientific">Methylomonas methanica (strain DSM 25384 / MC09)</name>
    <dbReference type="NCBI Taxonomy" id="857087"/>
    <lineage>
        <taxon>Bacteria</taxon>
        <taxon>Pseudomonadati</taxon>
        <taxon>Pseudomonadota</taxon>
        <taxon>Gammaproteobacteria</taxon>
        <taxon>Methylococcales</taxon>
        <taxon>Methylococcaceae</taxon>
        <taxon>Methylomonas</taxon>
    </lineage>
</organism>
<dbReference type="SUPFAM" id="SSF55073">
    <property type="entry name" value="Nucleotide cyclase"/>
    <property type="match status" value="1"/>
</dbReference>
<dbReference type="PROSITE" id="PS50113">
    <property type="entry name" value="PAC"/>
    <property type="match status" value="1"/>
</dbReference>
<evidence type="ECO:0000259" key="6">
    <source>
        <dbReference type="PROSITE" id="PS50887"/>
    </source>
</evidence>
<dbReference type="InterPro" id="IPR029016">
    <property type="entry name" value="GAF-like_dom_sf"/>
</dbReference>
<dbReference type="NCBIfam" id="TIGR00254">
    <property type="entry name" value="GGDEF"/>
    <property type="match status" value="1"/>
</dbReference>
<evidence type="ECO:0000259" key="5">
    <source>
        <dbReference type="PROSITE" id="PS50113"/>
    </source>
</evidence>
<proteinExistence type="predicted"/>
<dbReference type="CDD" id="cd01949">
    <property type="entry name" value="GGDEF"/>
    <property type="match status" value="1"/>
</dbReference>
<dbReference type="GO" id="GO:0005886">
    <property type="term" value="C:plasma membrane"/>
    <property type="evidence" value="ECO:0007669"/>
    <property type="project" value="TreeGrafter"/>
</dbReference>
<feature type="domain" description="GGDEF" evidence="6">
    <location>
        <begin position="353"/>
        <end position="487"/>
    </location>
</feature>
<dbReference type="InterPro" id="IPR050469">
    <property type="entry name" value="Diguanylate_Cyclase"/>
</dbReference>
<dbReference type="InterPro" id="IPR013655">
    <property type="entry name" value="PAS_fold_3"/>
</dbReference>
<dbReference type="Pfam" id="PF08447">
    <property type="entry name" value="PAS_3"/>
    <property type="match status" value="1"/>
</dbReference>
<comment type="catalytic activity">
    <reaction evidence="3">
        <text>2 GTP = 3',3'-c-di-GMP + 2 diphosphate</text>
        <dbReference type="Rhea" id="RHEA:24898"/>
        <dbReference type="ChEBI" id="CHEBI:33019"/>
        <dbReference type="ChEBI" id="CHEBI:37565"/>
        <dbReference type="ChEBI" id="CHEBI:58805"/>
        <dbReference type="EC" id="2.7.7.65"/>
    </reaction>
</comment>
<evidence type="ECO:0000259" key="4">
    <source>
        <dbReference type="PROSITE" id="PS50112"/>
    </source>
</evidence>
<dbReference type="InterPro" id="IPR001610">
    <property type="entry name" value="PAC"/>
</dbReference>
<dbReference type="EC" id="2.7.7.65" evidence="2"/>
<dbReference type="KEGG" id="mmt:Metme_2376"/>
<keyword evidence="8" id="KW-1185">Reference proteome</keyword>
<dbReference type="PROSITE" id="PS50887">
    <property type="entry name" value="GGDEF"/>
    <property type="match status" value="1"/>
</dbReference>
<dbReference type="AlphaFoldDB" id="F9ZVX2"/>
<name>F9ZVX2_METMM</name>
<protein>
    <recommendedName>
        <fullName evidence="2">diguanylate cyclase</fullName>
        <ecNumber evidence="2">2.7.7.65</ecNumber>
    </recommendedName>
</protein>
<dbReference type="InterPro" id="IPR029787">
    <property type="entry name" value="Nucleotide_cyclase"/>
</dbReference>
<evidence type="ECO:0000256" key="1">
    <source>
        <dbReference type="ARBA" id="ARBA00001946"/>
    </source>
</evidence>
<dbReference type="PROSITE" id="PS50112">
    <property type="entry name" value="PAS"/>
    <property type="match status" value="1"/>
</dbReference>
<feature type="domain" description="PAC" evidence="5">
    <location>
        <begin position="96"/>
        <end position="147"/>
    </location>
</feature>
<dbReference type="eggNOG" id="COG2202">
    <property type="taxonomic scope" value="Bacteria"/>
</dbReference>
<sequence length="491" mass="56239">MPQKPASMKKSELLEEYQSLAIREANFRTIAEFSPVMLWMTDGTGKSQFFNRKWLKFIGLTGKTDPGGAWFDALHPDERKHCLDSFQSAFKAQLPFQMEYQLRRFDGEYRWILDTGEPHYDENGFAGYIGSSQDITERKLAEKTLRHSFAELNRHDREGGLLAEMSNCLQVCRSIDETYPVVSLYAKQLFAGHPGFIGVINNSRSLVETIVEWGDAHDSETVFNIEDCWSLRQGRPHWVKNPRQALNCWHIKQDASTGYLCLPMTAYGETRGIIHLQLPTQSSQETEQEKTFEIIKVLATTFANQVALALSNLKLREALQYQSVRDPLTHLYNRRYLVESMERELARAKRNQLFIGVIVIDIDHFKKYNDTFGHDAGDAVLRAFGELLKAQTRREDIPCRYGGEEFVMTLPGIDEENLLRRGESIRKSAKQLMIEHRDQKLGTITISLGLALFPMHGQTLEQLISAADTAMYQAKKQGRDQVVLAENHLIQ</sequence>
<dbReference type="CDD" id="cd00130">
    <property type="entry name" value="PAS"/>
    <property type="match status" value="1"/>
</dbReference>
<dbReference type="Proteomes" id="UP000008888">
    <property type="component" value="Chromosome"/>
</dbReference>
<dbReference type="SMART" id="SM00267">
    <property type="entry name" value="GGDEF"/>
    <property type="match status" value="1"/>
</dbReference>
<dbReference type="HOGENOM" id="CLU_000445_11_24_6"/>
<evidence type="ECO:0000256" key="2">
    <source>
        <dbReference type="ARBA" id="ARBA00012528"/>
    </source>
</evidence>
<reference evidence="7 8" key="1">
    <citation type="journal article" date="2011" name="J. Bacteriol.">
        <title>Complete Genome Sequence of the Aerobic Marine Methanotroph Methylomonas methanica MC09.</title>
        <authorList>
            <person name="Boden R."/>
            <person name="Cunliffe M."/>
            <person name="Scanlan J."/>
            <person name="Moussard H."/>
            <person name="Kits K.D."/>
            <person name="Klotz M.G."/>
            <person name="Jetten M.S."/>
            <person name="Vuilleumier S."/>
            <person name="Han J."/>
            <person name="Peters L."/>
            <person name="Mikhailova N."/>
            <person name="Teshima H."/>
            <person name="Tapia R."/>
            <person name="Kyrpides N."/>
            <person name="Ivanova N."/>
            <person name="Pagani I."/>
            <person name="Cheng J.F."/>
            <person name="Goodwin L."/>
            <person name="Han C."/>
            <person name="Hauser L."/>
            <person name="Land M.L."/>
            <person name="Lapidus A."/>
            <person name="Lucas S."/>
            <person name="Pitluck S."/>
            <person name="Woyke T."/>
            <person name="Stein L."/>
            <person name="Murrell J.C."/>
        </authorList>
    </citation>
    <scope>NUCLEOTIDE SEQUENCE [LARGE SCALE GENOMIC DNA]</scope>
    <source>
        <strain evidence="7 8">MC09</strain>
    </source>
</reference>
<dbReference type="STRING" id="857087.Metme_2376"/>
<reference evidence="8" key="3">
    <citation type="submission" date="2011-05" db="EMBL/GenBank/DDBJ databases">
        <title>Complete sequence of Methylomonas methanica MC09.</title>
        <authorList>
            <consortium name="US DOE Joint Genome Institute"/>
            <person name="Lucas S."/>
            <person name="Han J."/>
            <person name="Lapidus A."/>
            <person name="Cheng J.-F."/>
            <person name="Goodwin L."/>
            <person name="Pitluck S."/>
            <person name="Peters L."/>
            <person name="Mikhailova N."/>
            <person name="Teshima H."/>
            <person name="Han C."/>
            <person name="Tapia R."/>
            <person name="Land M."/>
            <person name="Hauser L."/>
            <person name="Kyrpides N."/>
            <person name="Ivanova N."/>
            <person name="Pagani I."/>
            <person name="Stein L."/>
            <person name="Woyke T."/>
        </authorList>
    </citation>
    <scope>NUCLEOTIDE SEQUENCE [LARGE SCALE GENOMIC DNA]</scope>
    <source>
        <strain evidence="8">MC09</strain>
    </source>
</reference>
<dbReference type="InterPro" id="IPR000014">
    <property type="entry name" value="PAS"/>
</dbReference>
<dbReference type="FunFam" id="3.30.450.20:FF:000099">
    <property type="entry name" value="Sensory box sensor histidine kinase"/>
    <property type="match status" value="1"/>
</dbReference>
<dbReference type="NCBIfam" id="TIGR00229">
    <property type="entry name" value="sensory_box"/>
    <property type="match status" value="1"/>
</dbReference>
<dbReference type="Pfam" id="PF00990">
    <property type="entry name" value="GGDEF"/>
    <property type="match status" value="1"/>
</dbReference>
<dbReference type="SMART" id="SM00086">
    <property type="entry name" value="PAC"/>
    <property type="match status" value="1"/>
</dbReference>
<dbReference type="GO" id="GO:0052621">
    <property type="term" value="F:diguanylate cyclase activity"/>
    <property type="evidence" value="ECO:0007669"/>
    <property type="project" value="UniProtKB-EC"/>
</dbReference>
<dbReference type="RefSeq" id="WP_013819016.1">
    <property type="nucleotide sequence ID" value="NC_015572.1"/>
</dbReference>
<comment type="cofactor">
    <cofactor evidence="1">
        <name>Mg(2+)</name>
        <dbReference type="ChEBI" id="CHEBI:18420"/>
    </cofactor>
</comment>
<dbReference type="InterPro" id="IPR035965">
    <property type="entry name" value="PAS-like_dom_sf"/>
</dbReference>
<dbReference type="SUPFAM" id="SSF55785">
    <property type="entry name" value="PYP-like sensor domain (PAS domain)"/>
    <property type="match status" value="1"/>
</dbReference>
<dbReference type="EMBL" id="CP002738">
    <property type="protein sequence ID" value="AEG00776.1"/>
    <property type="molecule type" value="Genomic_DNA"/>
</dbReference>
<evidence type="ECO:0000313" key="8">
    <source>
        <dbReference type="Proteomes" id="UP000008888"/>
    </source>
</evidence>
<feature type="domain" description="PAS" evidence="4">
    <location>
        <begin position="23"/>
        <end position="93"/>
    </location>
</feature>
<dbReference type="GO" id="GO:0043709">
    <property type="term" value="P:cell adhesion involved in single-species biofilm formation"/>
    <property type="evidence" value="ECO:0007669"/>
    <property type="project" value="TreeGrafter"/>
</dbReference>
<dbReference type="Gene3D" id="3.30.450.20">
    <property type="entry name" value="PAS domain"/>
    <property type="match status" value="1"/>
</dbReference>
<dbReference type="InterPro" id="IPR000700">
    <property type="entry name" value="PAS-assoc_C"/>
</dbReference>
<accession>F9ZVX2</accession>
<gene>
    <name evidence="7" type="ordered locus">Metme_2376</name>
</gene>
<dbReference type="SMART" id="SM00091">
    <property type="entry name" value="PAS"/>
    <property type="match status" value="1"/>
</dbReference>
<reference key="2">
    <citation type="submission" date="2011-05" db="EMBL/GenBank/DDBJ databases">
        <title>Complete genome sequence of the aerobic marine methanotroph Methylomonas methanica MC09.</title>
        <authorList>
            <person name="Boden R."/>
            <person name="Cunliffe M."/>
            <person name="Scanlan J."/>
            <person name="Moussard H."/>
            <person name="Kits K.D."/>
            <person name="Klotz M."/>
            <person name="Jetten M."/>
            <person name="Vuilleumier S."/>
            <person name="Han J."/>
            <person name="Peters L."/>
            <person name="Mikhailova N."/>
            <person name="Teshima H."/>
            <person name="Tapia R."/>
            <person name="Kyrpides N."/>
            <person name="Ivanova N."/>
            <person name="Pagani I."/>
            <person name="Cheng J.-F."/>
            <person name="Goodwin L."/>
            <person name="Han C."/>
            <person name="Hauser L."/>
            <person name="Land M."/>
            <person name="Lapidus A."/>
            <person name="Lucas S."/>
            <person name="Pitluck S."/>
            <person name="Woyke T."/>
            <person name="Stein L.Y."/>
            <person name="Murrell C."/>
        </authorList>
    </citation>
    <scope>NUCLEOTIDE SEQUENCE</scope>
    <source>
        <strain>MC09</strain>
    </source>
</reference>
<dbReference type="FunFam" id="3.30.70.270:FF:000001">
    <property type="entry name" value="Diguanylate cyclase domain protein"/>
    <property type="match status" value="1"/>
</dbReference>
<evidence type="ECO:0000313" key="7">
    <source>
        <dbReference type="EMBL" id="AEG00776.1"/>
    </source>
</evidence>
<dbReference type="GO" id="GO:1902201">
    <property type="term" value="P:negative regulation of bacterial-type flagellum-dependent cell motility"/>
    <property type="evidence" value="ECO:0007669"/>
    <property type="project" value="TreeGrafter"/>
</dbReference>
<dbReference type="Gene3D" id="3.30.450.40">
    <property type="match status" value="1"/>
</dbReference>